<evidence type="ECO:0000256" key="2">
    <source>
        <dbReference type="ARBA" id="ARBA00022692"/>
    </source>
</evidence>
<evidence type="ECO:0000256" key="4">
    <source>
        <dbReference type="ARBA" id="ARBA00023136"/>
    </source>
</evidence>
<protein>
    <submittedName>
        <fullName evidence="7">Putative fe2+/zn2+ regulated transporter</fullName>
    </submittedName>
</protein>
<dbReference type="GO" id="GO:0005886">
    <property type="term" value="C:plasma membrane"/>
    <property type="evidence" value="ECO:0007669"/>
    <property type="project" value="TreeGrafter"/>
</dbReference>
<feature type="transmembrane region" description="Helical" evidence="5">
    <location>
        <begin position="124"/>
        <end position="144"/>
    </location>
</feature>
<feature type="transmembrane region" description="Helical" evidence="5">
    <location>
        <begin position="230"/>
        <end position="248"/>
    </location>
</feature>
<feature type="signal peptide" evidence="6">
    <location>
        <begin position="1"/>
        <end position="28"/>
    </location>
</feature>
<reference evidence="7" key="1">
    <citation type="submission" date="2020-03" db="EMBL/GenBank/DDBJ databases">
        <title>Transcriptomic Profiling of the Digestive Tract of the Rat Flea, Xenopsylla cheopis, Following Blood Feeding and Infection with Yersinia pestis.</title>
        <authorList>
            <person name="Bland D.M."/>
            <person name="Martens C.A."/>
            <person name="Virtaneva K."/>
            <person name="Kanakabandi K."/>
            <person name="Long D."/>
            <person name="Rosenke R."/>
            <person name="Saturday G.A."/>
            <person name="Hoyt F.H."/>
            <person name="Bruno D.P."/>
            <person name="Ribeiro J.M.C."/>
            <person name="Hinnebusch J."/>
        </authorList>
    </citation>
    <scope>NUCLEOTIDE SEQUENCE</scope>
</reference>
<evidence type="ECO:0000256" key="3">
    <source>
        <dbReference type="ARBA" id="ARBA00022989"/>
    </source>
</evidence>
<feature type="transmembrane region" description="Helical" evidence="5">
    <location>
        <begin position="191"/>
        <end position="209"/>
    </location>
</feature>
<organism evidence="7">
    <name type="scientific">Xenopsylla cheopis</name>
    <name type="common">Oriental rat flea</name>
    <name type="synonym">Pulex cheopis</name>
    <dbReference type="NCBI Taxonomy" id="163159"/>
    <lineage>
        <taxon>Eukaryota</taxon>
        <taxon>Metazoa</taxon>
        <taxon>Ecdysozoa</taxon>
        <taxon>Arthropoda</taxon>
        <taxon>Hexapoda</taxon>
        <taxon>Insecta</taxon>
        <taxon>Pterygota</taxon>
        <taxon>Neoptera</taxon>
        <taxon>Endopterygota</taxon>
        <taxon>Siphonaptera</taxon>
        <taxon>Pulicidae</taxon>
        <taxon>Xenopsyllinae</taxon>
        <taxon>Xenopsylla</taxon>
    </lineage>
</organism>
<keyword evidence="3 5" id="KW-1133">Transmembrane helix</keyword>
<comment type="subcellular location">
    <subcellularLocation>
        <location evidence="1">Membrane</location>
        <topology evidence="1">Multi-pass membrane protein</topology>
    </subcellularLocation>
</comment>
<keyword evidence="6" id="KW-0732">Signal</keyword>
<name>A0A6M2DZ24_XENCH</name>
<evidence type="ECO:0000313" key="7">
    <source>
        <dbReference type="EMBL" id="NOV51605.1"/>
    </source>
</evidence>
<dbReference type="EMBL" id="GIIL01007879">
    <property type="protein sequence ID" value="NOV51605.1"/>
    <property type="molecule type" value="Transcribed_RNA"/>
</dbReference>
<evidence type="ECO:0000256" key="1">
    <source>
        <dbReference type="ARBA" id="ARBA00004141"/>
    </source>
</evidence>
<keyword evidence="2 5" id="KW-0812">Transmembrane</keyword>
<evidence type="ECO:0000256" key="6">
    <source>
        <dbReference type="SAM" id="SignalP"/>
    </source>
</evidence>
<sequence length="249" mass="26377">MPQYAELLFCVGFFVVYLVDELVHFCCGETIGHNHGPREHSSLLHINNSHRQVMNSHGEAEQNVSMASPTCCSGESSNARICHVNHTEPCNSSATGRAGLLVALSLHAILEGLAIGLQESASKVILLMAAVASHKLVVGFCLGLELSANAVGKTYSIITAMLVFSLGSVVGIGSGMAIADQGDKLTHALPVMQALAGGTLLYVTVCEVLPRERSRWHQKRSSPSAGLSQFAAVAVGFTAMTIINYFLAE</sequence>
<feature type="chain" id="PRO_5026930391" evidence="6">
    <location>
        <begin position="29"/>
        <end position="249"/>
    </location>
</feature>
<dbReference type="PANTHER" id="PTHR11040:SF169">
    <property type="entry name" value="FI24038P1"/>
    <property type="match status" value="1"/>
</dbReference>
<feature type="transmembrane region" description="Helical" evidence="5">
    <location>
        <begin position="156"/>
        <end position="179"/>
    </location>
</feature>
<evidence type="ECO:0000256" key="5">
    <source>
        <dbReference type="SAM" id="Phobius"/>
    </source>
</evidence>
<dbReference type="AlphaFoldDB" id="A0A6M2DZ24"/>
<keyword evidence="4 5" id="KW-0472">Membrane</keyword>
<proteinExistence type="predicted"/>
<dbReference type="GO" id="GO:0005385">
    <property type="term" value="F:zinc ion transmembrane transporter activity"/>
    <property type="evidence" value="ECO:0007669"/>
    <property type="project" value="TreeGrafter"/>
</dbReference>
<accession>A0A6M2DZ24</accession>
<dbReference type="PANTHER" id="PTHR11040">
    <property type="entry name" value="ZINC/IRON TRANSPORTER"/>
    <property type="match status" value="1"/>
</dbReference>
<dbReference type="InterPro" id="IPR003689">
    <property type="entry name" value="ZIP"/>
</dbReference>
<dbReference type="Pfam" id="PF02535">
    <property type="entry name" value="Zip"/>
    <property type="match status" value="1"/>
</dbReference>